<proteinExistence type="predicted"/>
<name>A0ABT7E771_9NEIS</name>
<gene>
    <name evidence="1" type="ORF">PZA18_22195</name>
</gene>
<dbReference type="EMBL" id="JARRAF010000050">
    <property type="protein sequence ID" value="MDK2126762.1"/>
    <property type="molecule type" value="Genomic_DNA"/>
</dbReference>
<protein>
    <submittedName>
        <fullName evidence="1">Uncharacterized protein</fullName>
    </submittedName>
</protein>
<dbReference type="RefSeq" id="WP_284103083.1">
    <property type="nucleotide sequence ID" value="NZ_JARRAF010000050.1"/>
</dbReference>
<dbReference type="Proteomes" id="UP001172778">
    <property type="component" value="Unassembled WGS sequence"/>
</dbReference>
<organism evidence="1 2">
    <name type="scientific">Parachitinimonas caeni</name>
    <dbReference type="NCBI Taxonomy" id="3031301"/>
    <lineage>
        <taxon>Bacteria</taxon>
        <taxon>Pseudomonadati</taxon>
        <taxon>Pseudomonadota</taxon>
        <taxon>Betaproteobacteria</taxon>
        <taxon>Neisseriales</taxon>
        <taxon>Chitinibacteraceae</taxon>
        <taxon>Parachitinimonas</taxon>
    </lineage>
</organism>
<accession>A0ABT7E771</accession>
<comment type="caution">
    <text evidence="1">The sequence shown here is derived from an EMBL/GenBank/DDBJ whole genome shotgun (WGS) entry which is preliminary data.</text>
</comment>
<sequence length="65" mass="7364">MNKVEIHIQRGVKSNDWLRVATGLAHAETEKEGIEWINAEVYVHLPEPGRCLFKRPGDQGFTAYG</sequence>
<evidence type="ECO:0000313" key="2">
    <source>
        <dbReference type="Proteomes" id="UP001172778"/>
    </source>
</evidence>
<evidence type="ECO:0000313" key="1">
    <source>
        <dbReference type="EMBL" id="MDK2126762.1"/>
    </source>
</evidence>
<keyword evidence="2" id="KW-1185">Reference proteome</keyword>
<reference evidence="1" key="1">
    <citation type="submission" date="2023-03" db="EMBL/GenBank/DDBJ databases">
        <title>Chitinimonas shenzhenensis gen. nov., sp. nov., a novel member of family Burkholderiaceae isolated from activated sludge collected in Shen Zhen, China.</title>
        <authorList>
            <person name="Wang X."/>
        </authorList>
    </citation>
    <scope>NUCLEOTIDE SEQUENCE</scope>
    <source>
        <strain evidence="1">DQS-5</strain>
    </source>
</reference>